<keyword evidence="9" id="KW-0663">Pyridoxal phosphate</keyword>
<evidence type="ECO:0000256" key="5">
    <source>
        <dbReference type="ARBA" id="ARBA00022490"/>
    </source>
</evidence>
<evidence type="ECO:0000256" key="13">
    <source>
        <dbReference type="ARBA" id="ARBA00049350"/>
    </source>
</evidence>
<dbReference type="EC" id="2.6.1.1" evidence="14"/>
<evidence type="ECO:0000313" key="17">
    <source>
        <dbReference type="Proteomes" id="UP000028990"/>
    </source>
</evidence>
<dbReference type="GO" id="GO:0047801">
    <property type="term" value="F:L-cysteine transaminase activity"/>
    <property type="evidence" value="ECO:0007669"/>
    <property type="project" value="UniProtKB-EC"/>
</dbReference>
<dbReference type="Gene3D" id="3.40.640.10">
    <property type="entry name" value="Type I PLP-dependent aspartate aminotransferase-like (Major domain)"/>
    <property type="match status" value="2"/>
</dbReference>
<dbReference type="PANTHER" id="PTHR11879:SF3">
    <property type="entry name" value="ASPARTATE AMINOTRANSFERASE, CYTOPLASMIC"/>
    <property type="match status" value="1"/>
</dbReference>
<dbReference type="GO" id="GO:0006107">
    <property type="term" value="P:oxaloacetate metabolic process"/>
    <property type="evidence" value="ECO:0007669"/>
    <property type="project" value="UniProtKB-ARBA"/>
</dbReference>
<gene>
    <name evidence="16" type="ORF">H920_11419</name>
</gene>
<evidence type="ECO:0000256" key="1">
    <source>
        <dbReference type="ARBA" id="ARBA00001933"/>
    </source>
</evidence>
<protein>
    <recommendedName>
        <fullName evidence="14">Aspartate aminotransferase</fullName>
        <ecNumber evidence="14">2.6.1.1</ecNumber>
    </recommendedName>
</protein>
<dbReference type="PANTHER" id="PTHR11879">
    <property type="entry name" value="ASPARTATE AMINOTRANSFERASE"/>
    <property type="match status" value="1"/>
</dbReference>
<dbReference type="InterPro" id="IPR015422">
    <property type="entry name" value="PyrdxlP-dep_Trfase_small"/>
</dbReference>
<evidence type="ECO:0000256" key="10">
    <source>
        <dbReference type="ARBA" id="ARBA00036027"/>
    </source>
</evidence>
<evidence type="ECO:0000256" key="11">
    <source>
        <dbReference type="ARBA" id="ARBA00048507"/>
    </source>
</evidence>
<comment type="catalytic activity">
    <reaction evidence="11">
        <text>L-aspartate + 2-oxoglutarate = oxaloacetate + L-glutamate</text>
        <dbReference type="Rhea" id="RHEA:21824"/>
        <dbReference type="ChEBI" id="CHEBI:16452"/>
        <dbReference type="ChEBI" id="CHEBI:16810"/>
        <dbReference type="ChEBI" id="CHEBI:29985"/>
        <dbReference type="ChEBI" id="CHEBI:29991"/>
        <dbReference type="EC" id="2.6.1.1"/>
    </reaction>
    <physiologicalReaction direction="left-to-right" evidence="11">
        <dbReference type="Rhea" id="RHEA:21825"/>
    </physiologicalReaction>
</comment>
<feature type="domain" description="Aminotransferase class I/classII large" evidence="15">
    <location>
        <begin position="253"/>
        <end position="451"/>
    </location>
</feature>
<dbReference type="SUPFAM" id="SSF53383">
    <property type="entry name" value="PLP-dependent transferases"/>
    <property type="match status" value="2"/>
</dbReference>
<keyword evidence="6 14" id="KW-0032">Aminotransferase</keyword>
<comment type="catalytic activity">
    <reaction evidence="12">
        <text>3-sulfino-L-alanine + 2-oxoglutarate = 3-sulfinopyruvate + L-glutamate</text>
        <dbReference type="Rhea" id="RHEA:70295"/>
        <dbReference type="ChEBI" id="CHEBI:16810"/>
        <dbReference type="ChEBI" id="CHEBI:29985"/>
        <dbReference type="ChEBI" id="CHEBI:61085"/>
        <dbReference type="ChEBI" id="CHEBI:140699"/>
    </reaction>
    <physiologicalReaction direction="right-to-left" evidence="12">
        <dbReference type="Rhea" id="RHEA:70297"/>
    </physiologicalReaction>
</comment>
<comment type="miscellaneous">
    <text evidence="14">In eukaryotes there are cytoplasmic, mitochondrial and chloroplastic isozymes.</text>
</comment>
<dbReference type="InterPro" id="IPR000796">
    <property type="entry name" value="Asp_trans"/>
</dbReference>
<dbReference type="GO" id="GO:0006536">
    <property type="term" value="P:glutamate metabolic process"/>
    <property type="evidence" value="ECO:0007669"/>
    <property type="project" value="UniProtKB-ARBA"/>
</dbReference>
<dbReference type="GO" id="GO:0030170">
    <property type="term" value="F:pyridoxal phosphate binding"/>
    <property type="evidence" value="ECO:0007669"/>
    <property type="project" value="InterPro"/>
</dbReference>
<keyword evidence="5" id="KW-0963">Cytoplasm</keyword>
<evidence type="ECO:0000256" key="14">
    <source>
        <dbReference type="RuleBase" id="RU000480"/>
    </source>
</evidence>
<evidence type="ECO:0000256" key="3">
    <source>
        <dbReference type="ARBA" id="ARBA00007441"/>
    </source>
</evidence>
<dbReference type="GO" id="GO:0120554">
    <property type="term" value="F:2-aminobutanoate transaminase activity"/>
    <property type="evidence" value="ECO:0007669"/>
    <property type="project" value="RHEA"/>
</dbReference>
<keyword evidence="17" id="KW-1185">Reference proteome</keyword>
<dbReference type="PRINTS" id="PR00799">
    <property type="entry name" value="TRANSAMINASE"/>
</dbReference>
<evidence type="ECO:0000259" key="15">
    <source>
        <dbReference type="Pfam" id="PF00155"/>
    </source>
</evidence>
<dbReference type="Gene3D" id="3.90.1150.10">
    <property type="entry name" value="Aspartate Aminotransferase, domain 1"/>
    <property type="match status" value="2"/>
</dbReference>
<sequence>MAPPSVFAEVPQAQPVLVFKLIADFREDPDPRKVNLGVGAYRTDDSQPWVLPVVRKVEQKIANDSSLNHEYLPILGLAEFRTCASRLALGDHSPALKEKRVGGVQSLGGTGALRIGAEFLAQWYNGTNNKDTPVYVSSPTWENHNGVFTTAGFKDIRTYHYWDAEKRGLDLQGFLNDLENAPEFSIVVLHACAHNPTGTDPTPEQWKQIASVMKAHHSDFRQCMEVVQVLAETPVEEVVAMVNLVGREGVKKTLAEVRAMRRFLFPFFDSAYQGFASGDLEKDAWAIRYFVSEGFELFCAQSFSKNFGLYNERVGNLTVVGKESDSILRVLSQMEKIVRVTWSNPPAHGGRIVASTLSDPELFKEWTGNVKTMADRILTMRSELRARLEALKTPGTWTHITEQIGMFSFTGLNPKQVEYLINEKHIYLLPSGRINMCGLTTKNLDYVATSIYEAVTKIQ</sequence>
<dbReference type="InterPro" id="IPR015424">
    <property type="entry name" value="PyrdxlP-dep_Trfase"/>
</dbReference>
<comment type="catalytic activity">
    <reaction evidence="13">
        <text>L-cysteine + 2-oxoglutarate = 2-oxo-3-sulfanylpropanoate + L-glutamate</text>
        <dbReference type="Rhea" id="RHEA:17441"/>
        <dbReference type="ChEBI" id="CHEBI:16810"/>
        <dbReference type="ChEBI" id="CHEBI:29985"/>
        <dbReference type="ChEBI" id="CHEBI:35235"/>
        <dbReference type="ChEBI" id="CHEBI:57678"/>
        <dbReference type="EC" id="2.6.1.3"/>
    </reaction>
    <physiologicalReaction direction="left-to-right" evidence="13">
        <dbReference type="Rhea" id="RHEA:17442"/>
    </physiologicalReaction>
</comment>
<dbReference type="GO" id="GO:0006532">
    <property type="term" value="P:aspartate biosynthetic process"/>
    <property type="evidence" value="ECO:0007669"/>
    <property type="project" value="TreeGrafter"/>
</dbReference>
<dbReference type="STRING" id="885580.ENSFDAP00000021099"/>
<keyword evidence="7" id="KW-0028">Amino-acid biosynthesis</keyword>
<dbReference type="EMBL" id="KN123008">
    <property type="protein sequence ID" value="KFO27164.1"/>
    <property type="molecule type" value="Genomic_DNA"/>
</dbReference>
<evidence type="ECO:0000256" key="6">
    <source>
        <dbReference type="ARBA" id="ARBA00022576"/>
    </source>
</evidence>
<dbReference type="PROSITE" id="PS00105">
    <property type="entry name" value="AA_TRANSFER_CLASS_1"/>
    <property type="match status" value="1"/>
</dbReference>
<organism evidence="16 17">
    <name type="scientific">Fukomys damarensis</name>
    <name type="common">Damaraland mole rat</name>
    <name type="synonym">Cryptomys damarensis</name>
    <dbReference type="NCBI Taxonomy" id="885580"/>
    <lineage>
        <taxon>Eukaryota</taxon>
        <taxon>Metazoa</taxon>
        <taxon>Chordata</taxon>
        <taxon>Craniata</taxon>
        <taxon>Vertebrata</taxon>
        <taxon>Euteleostomi</taxon>
        <taxon>Mammalia</taxon>
        <taxon>Eutheria</taxon>
        <taxon>Euarchontoglires</taxon>
        <taxon>Glires</taxon>
        <taxon>Rodentia</taxon>
        <taxon>Hystricomorpha</taxon>
        <taxon>Bathyergidae</taxon>
        <taxon>Fukomys</taxon>
    </lineage>
</organism>
<name>A0A091D504_FUKDA</name>
<dbReference type="FunFam" id="3.90.1150.10:FF:000001">
    <property type="entry name" value="Aspartate aminotransferase"/>
    <property type="match status" value="1"/>
</dbReference>
<evidence type="ECO:0000256" key="9">
    <source>
        <dbReference type="ARBA" id="ARBA00022898"/>
    </source>
</evidence>
<dbReference type="GO" id="GO:0004069">
    <property type="term" value="F:L-aspartate:2-oxoglutarate aminotransferase activity"/>
    <property type="evidence" value="ECO:0007669"/>
    <property type="project" value="UniProtKB-EC"/>
</dbReference>
<accession>A0A091D504</accession>
<proteinExistence type="inferred from homology"/>
<comment type="similarity">
    <text evidence="3">Belongs to the class-I pyridoxal-phosphate-dependent aminotransferase family.</text>
</comment>
<comment type="subunit">
    <text evidence="4 14">Homodimer.</text>
</comment>
<comment type="subcellular location">
    <subcellularLocation>
        <location evidence="2">Cytoplasm</location>
    </subcellularLocation>
</comment>
<evidence type="ECO:0000256" key="12">
    <source>
        <dbReference type="ARBA" id="ARBA00048761"/>
    </source>
</evidence>
<feature type="domain" description="Aminotransferase class I/classII large" evidence="15">
    <location>
        <begin position="32"/>
        <end position="217"/>
    </location>
</feature>
<evidence type="ECO:0000313" key="16">
    <source>
        <dbReference type="EMBL" id="KFO27164.1"/>
    </source>
</evidence>
<reference evidence="16 17" key="1">
    <citation type="submission" date="2013-11" db="EMBL/GenBank/DDBJ databases">
        <title>The Damaraland mole rat (Fukomys damarensis) genome and evolution of African mole rats.</title>
        <authorList>
            <person name="Gladyshev V.N."/>
            <person name="Fang X."/>
        </authorList>
    </citation>
    <scope>NUCLEOTIDE SEQUENCE [LARGE SCALE GENOMIC DNA]</scope>
    <source>
        <tissue evidence="16">Liver</tissue>
    </source>
</reference>
<dbReference type="Proteomes" id="UP000028990">
    <property type="component" value="Unassembled WGS sequence"/>
</dbReference>
<dbReference type="CDD" id="cd00609">
    <property type="entry name" value="AAT_like"/>
    <property type="match status" value="1"/>
</dbReference>
<comment type="cofactor">
    <cofactor evidence="1">
        <name>pyridoxal 5'-phosphate</name>
        <dbReference type="ChEBI" id="CHEBI:597326"/>
    </cofactor>
</comment>
<dbReference type="InterPro" id="IPR004839">
    <property type="entry name" value="Aminotransferase_I/II_large"/>
</dbReference>
<evidence type="ECO:0000256" key="7">
    <source>
        <dbReference type="ARBA" id="ARBA00022605"/>
    </source>
</evidence>
<dbReference type="Pfam" id="PF00155">
    <property type="entry name" value="Aminotran_1_2"/>
    <property type="match status" value="2"/>
</dbReference>
<evidence type="ECO:0000256" key="8">
    <source>
        <dbReference type="ARBA" id="ARBA00022679"/>
    </source>
</evidence>
<dbReference type="InterPro" id="IPR004838">
    <property type="entry name" value="NHTrfase_class1_PyrdxlP-BS"/>
</dbReference>
<keyword evidence="8 14" id="KW-0808">Transferase</keyword>
<comment type="catalytic activity">
    <reaction evidence="10">
        <text>(2S)-2-aminobutanoate + 2-oxoglutarate = 2-oxobutanoate + L-glutamate</text>
        <dbReference type="Rhea" id="RHEA:70223"/>
        <dbReference type="ChEBI" id="CHEBI:16763"/>
        <dbReference type="ChEBI" id="CHEBI:16810"/>
        <dbReference type="ChEBI" id="CHEBI:29985"/>
        <dbReference type="ChEBI" id="CHEBI:74359"/>
    </reaction>
    <physiologicalReaction direction="right-to-left" evidence="10">
        <dbReference type="Rhea" id="RHEA:70225"/>
    </physiologicalReaction>
</comment>
<evidence type="ECO:0000256" key="4">
    <source>
        <dbReference type="ARBA" id="ARBA00011738"/>
    </source>
</evidence>
<evidence type="ECO:0000256" key="2">
    <source>
        <dbReference type="ARBA" id="ARBA00004496"/>
    </source>
</evidence>
<dbReference type="AlphaFoldDB" id="A0A091D504"/>
<dbReference type="InterPro" id="IPR015421">
    <property type="entry name" value="PyrdxlP-dep_Trfase_major"/>
</dbReference>
<dbReference type="GO" id="GO:0005829">
    <property type="term" value="C:cytosol"/>
    <property type="evidence" value="ECO:0007669"/>
    <property type="project" value="TreeGrafter"/>
</dbReference>